<comment type="caution">
    <text evidence="1">The sequence shown here is derived from an EMBL/GenBank/DDBJ whole genome shotgun (WGS) entry which is preliminary data.</text>
</comment>
<dbReference type="Proteomes" id="UP001172102">
    <property type="component" value="Unassembled WGS sequence"/>
</dbReference>
<accession>A0AA40A3L8</accession>
<dbReference type="AlphaFoldDB" id="A0AA40A3L8"/>
<protein>
    <submittedName>
        <fullName evidence="1">Uncharacterized protein</fullName>
    </submittedName>
</protein>
<proteinExistence type="predicted"/>
<evidence type="ECO:0000313" key="1">
    <source>
        <dbReference type="EMBL" id="KAK0708671.1"/>
    </source>
</evidence>
<sequence length="207" mass="22684">MAADIASEGVLSEETVAEYAAMHTKAREGGPPCAGFRLHERPLYGVLHEAIYCHAPGVAAGWAARDVGRAYDGGEFSWLRNSFEGNPAKGGRLFFSGEMIFPSMLAAGGSSLRAFRDAAEVLAQKDDWPALYDEQQLSARNRVPMRAIAYKDDMYVDLDLSRETGAKIRKCVVVDAKEGWGHGAIKEEDKSDQVLEMLFGPKTPSRR</sequence>
<name>A0AA40A3L8_9PEZI</name>
<evidence type="ECO:0000313" key="2">
    <source>
        <dbReference type="Proteomes" id="UP001172102"/>
    </source>
</evidence>
<dbReference type="EMBL" id="JAUKUA010000006">
    <property type="protein sequence ID" value="KAK0708671.1"/>
    <property type="molecule type" value="Genomic_DNA"/>
</dbReference>
<gene>
    <name evidence="1" type="ORF">B0H67DRAFT_590916</name>
</gene>
<reference evidence="1" key="1">
    <citation type="submission" date="2023-06" db="EMBL/GenBank/DDBJ databases">
        <title>Genome-scale phylogeny and comparative genomics of the fungal order Sordariales.</title>
        <authorList>
            <consortium name="Lawrence Berkeley National Laboratory"/>
            <person name="Hensen N."/>
            <person name="Bonometti L."/>
            <person name="Westerberg I."/>
            <person name="Brannstrom I.O."/>
            <person name="Guillou S."/>
            <person name="Cros-Aarteil S."/>
            <person name="Calhoun S."/>
            <person name="Haridas S."/>
            <person name="Kuo A."/>
            <person name="Mondo S."/>
            <person name="Pangilinan J."/>
            <person name="Riley R."/>
            <person name="Labutti K."/>
            <person name="Andreopoulos B."/>
            <person name="Lipzen A."/>
            <person name="Chen C."/>
            <person name="Yanf M."/>
            <person name="Daum C."/>
            <person name="Ng V."/>
            <person name="Clum A."/>
            <person name="Steindorff A."/>
            <person name="Ohm R."/>
            <person name="Martin F."/>
            <person name="Silar P."/>
            <person name="Natvig D."/>
            <person name="Lalanne C."/>
            <person name="Gautier V."/>
            <person name="Ament-Velasquez S.L."/>
            <person name="Kruys A."/>
            <person name="Hutchinson M.I."/>
            <person name="Powell A.J."/>
            <person name="Barry K."/>
            <person name="Miller A.N."/>
            <person name="Grigoriev I.V."/>
            <person name="Debuchy R."/>
            <person name="Gladieux P."/>
            <person name="Thoren M.H."/>
            <person name="Johannesson H."/>
        </authorList>
    </citation>
    <scope>NUCLEOTIDE SEQUENCE</scope>
    <source>
        <strain evidence="1">SMH4607-1</strain>
    </source>
</reference>
<organism evidence="1 2">
    <name type="scientific">Lasiosphaeris hirsuta</name>
    <dbReference type="NCBI Taxonomy" id="260670"/>
    <lineage>
        <taxon>Eukaryota</taxon>
        <taxon>Fungi</taxon>
        <taxon>Dikarya</taxon>
        <taxon>Ascomycota</taxon>
        <taxon>Pezizomycotina</taxon>
        <taxon>Sordariomycetes</taxon>
        <taxon>Sordariomycetidae</taxon>
        <taxon>Sordariales</taxon>
        <taxon>Lasiosphaeriaceae</taxon>
        <taxon>Lasiosphaeris</taxon>
    </lineage>
</organism>
<keyword evidence="2" id="KW-1185">Reference proteome</keyword>